<evidence type="ECO:0000313" key="2">
    <source>
        <dbReference type="EMBL" id="SCU87071.1"/>
    </source>
</evidence>
<feature type="transmembrane region" description="Helical" evidence="1">
    <location>
        <begin position="75"/>
        <end position="97"/>
    </location>
</feature>
<dbReference type="GO" id="GO:0071230">
    <property type="term" value="P:cellular response to amino acid stimulus"/>
    <property type="evidence" value="ECO:0007669"/>
    <property type="project" value="EnsemblFungi"/>
</dbReference>
<dbReference type="CDD" id="cd16616">
    <property type="entry name" value="mRING-HC-C4C4_Asi1p-like"/>
    <property type="match status" value="1"/>
</dbReference>
<feature type="transmembrane region" description="Helical" evidence="1">
    <location>
        <begin position="109"/>
        <end position="133"/>
    </location>
</feature>
<evidence type="ECO:0000256" key="1">
    <source>
        <dbReference type="SAM" id="Phobius"/>
    </source>
</evidence>
<sequence length="646" mass="72652">MVEVNHTIIGQFPYLNNTGVELVAPSRLWAPVVNYPYQILHSFYSAVVVQYSSQLTASIASETLHMGATAFVQTAGYFFSNYAVGCFVTALVLNRIISMVSLRSPSTHVLLPLWSRVFFHGLAIAAIFYNVWITLRPASSQDANWYFAFTYAVICSSHCVETFITVTSNSKPMEEFDYSIFELSMQFYSLSRSPSNRRDYVPDCLMALLGRLIIHLVEVTSKRHYRLLGSTIINVGHLIYLIATIFSQGSASIPLLVKYRHIPKSLALVCILVSLLCYGLALLVRWSPVGSSDPSDLQVHSFMQNWYSTLNCSGEEEFTSTLINLAILICNPGQTEKFGIHNELSQLSHQQEIDHSFLVSGYLSKRQHAIADAVATSHPQHPVWQKKLTAVWHLKEALKFRLRSLIGRDTNALKHMVDSEQVRKKNLNDLVTGANYQHFFTRAPSLESTHTPAGRADLKYVLPEDDWSADYVDDSDDDDDDDGDIYDTDCDVESDSEAQDNFHNVSNAEITPIHELAELLVFSDGYKGATDLPRDPQWMLSMWAILQCEEQRGKRLTRSQYSQLNETSVLQEVMLKRSLESGSSSSDLGRDLSCVVCKTNVRNIVLWPCKCFAICEECRVSLGLRGFKTCICCRVAVKGYSKINAV</sequence>
<proteinExistence type="predicted"/>
<protein>
    <submittedName>
        <fullName evidence="2">LADA_0E01816g1_1</fullName>
    </submittedName>
</protein>
<feature type="transmembrane region" description="Helical" evidence="1">
    <location>
        <begin position="266"/>
        <end position="286"/>
    </location>
</feature>
<feature type="transmembrane region" description="Helical" evidence="1">
    <location>
        <begin position="145"/>
        <end position="166"/>
    </location>
</feature>
<keyword evidence="1" id="KW-1133">Transmembrane helix</keyword>
<dbReference type="GO" id="GO:0043161">
    <property type="term" value="P:proteasome-mediated ubiquitin-dependent protein catabolic process"/>
    <property type="evidence" value="ECO:0007669"/>
    <property type="project" value="EnsemblFungi"/>
</dbReference>
<dbReference type="Pfam" id="PF13920">
    <property type="entry name" value="zf-C3HC4_3"/>
    <property type="match status" value="1"/>
</dbReference>
<keyword evidence="1" id="KW-0472">Membrane</keyword>
<keyword evidence="1" id="KW-0812">Transmembrane</keyword>
<dbReference type="EMBL" id="LT598455">
    <property type="protein sequence ID" value="SCU87071.1"/>
    <property type="molecule type" value="Genomic_DNA"/>
</dbReference>
<feature type="transmembrane region" description="Helical" evidence="1">
    <location>
        <begin position="237"/>
        <end position="257"/>
    </location>
</feature>
<dbReference type="PANTHER" id="PTHR22696">
    <property type="entry name" value="E3 UBIQUITIN-PROTEIN LIGASE RNF26"/>
    <property type="match status" value="1"/>
</dbReference>
<dbReference type="Proteomes" id="UP000190274">
    <property type="component" value="Chromosome E"/>
</dbReference>
<dbReference type="Gene3D" id="3.30.40.10">
    <property type="entry name" value="Zinc/RING finger domain, C3HC4 (zinc finger)"/>
    <property type="match status" value="1"/>
</dbReference>
<evidence type="ECO:0000313" key="3">
    <source>
        <dbReference type="Proteomes" id="UP000190274"/>
    </source>
</evidence>
<reference evidence="3" key="1">
    <citation type="submission" date="2016-03" db="EMBL/GenBank/DDBJ databases">
        <authorList>
            <person name="Devillers H."/>
        </authorList>
    </citation>
    <scope>NUCLEOTIDE SEQUENCE [LARGE SCALE GENOMIC DNA]</scope>
</reference>
<dbReference type="GO" id="GO:0061630">
    <property type="term" value="F:ubiquitin protein ligase activity"/>
    <property type="evidence" value="ECO:0007669"/>
    <property type="project" value="TreeGrafter"/>
</dbReference>
<name>A0A1G4JAU6_9SACH</name>
<dbReference type="GO" id="GO:0097658">
    <property type="term" value="C:Asi complex"/>
    <property type="evidence" value="ECO:0007669"/>
    <property type="project" value="EnsemblFungi"/>
</dbReference>
<gene>
    <name evidence="2" type="ORF">LADA_0E01816G</name>
</gene>
<organism evidence="2 3">
    <name type="scientific">Lachancea dasiensis</name>
    <dbReference type="NCBI Taxonomy" id="1072105"/>
    <lineage>
        <taxon>Eukaryota</taxon>
        <taxon>Fungi</taxon>
        <taxon>Dikarya</taxon>
        <taxon>Ascomycota</taxon>
        <taxon>Saccharomycotina</taxon>
        <taxon>Saccharomycetes</taxon>
        <taxon>Saccharomycetales</taxon>
        <taxon>Saccharomycetaceae</taxon>
        <taxon>Lachancea</taxon>
    </lineage>
</organism>
<keyword evidence="3" id="KW-1185">Reference proteome</keyword>
<dbReference type="PANTHER" id="PTHR22696:SF1">
    <property type="entry name" value="E3 UBIQUITIN-PROTEIN LIGASE RNF26"/>
    <property type="match status" value="1"/>
</dbReference>
<accession>A0A1G4JAU6</accession>
<dbReference type="InterPro" id="IPR013083">
    <property type="entry name" value="Znf_RING/FYVE/PHD"/>
</dbReference>
<dbReference type="AlphaFoldDB" id="A0A1G4JAU6"/>
<dbReference type="OrthoDB" id="66726at2759"/>
<dbReference type="GO" id="GO:0016567">
    <property type="term" value="P:protein ubiquitination"/>
    <property type="evidence" value="ECO:0007669"/>
    <property type="project" value="TreeGrafter"/>
</dbReference>